<dbReference type="InterPro" id="IPR050235">
    <property type="entry name" value="CK1_Ser-Thr_kinase"/>
</dbReference>
<organism evidence="4 5">
    <name type="scientific">Paramecium sonneborni</name>
    <dbReference type="NCBI Taxonomy" id="65129"/>
    <lineage>
        <taxon>Eukaryota</taxon>
        <taxon>Sar</taxon>
        <taxon>Alveolata</taxon>
        <taxon>Ciliophora</taxon>
        <taxon>Intramacronucleata</taxon>
        <taxon>Oligohymenophorea</taxon>
        <taxon>Peniculida</taxon>
        <taxon>Parameciidae</taxon>
        <taxon>Paramecium</taxon>
    </lineage>
</organism>
<dbReference type="PROSITE" id="PS50011">
    <property type="entry name" value="PROTEIN_KINASE_DOM"/>
    <property type="match status" value="1"/>
</dbReference>
<dbReference type="AlphaFoldDB" id="A0A8S1N759"/>
<dbReference type="EMBL" id="CAJJDN010000044">
    <property type="protein sequence ID" value="CAD8082914.1"/>
    <property type="molecule type" value="Genomic_DNA"/>
</dbReference>
<gene>
    <name evidence="4" type="ORF">PSON_ATCC_30995.1.T0440130</name>
</gene>
<sequence>MQMKLIKQQSASALKPREKKPIQALNQPVIYPVDGFKLSNELATGGFGCVYKAIEMKTNRVVAIKYSQENMEKEYKILSQLQKCQGIPKVYYFGQLNNTYYIVMEFLNEDMQAILNKSKYFSIKTIILIAIKVIQALSEIHKNGIRHRDIKPQNLMTKYSDSSIYLIDFGISLLQNDPLPDKYVDGTILYDPRIVHRRQEYRFIDDIEMAGYCLVELFKGQLPWQKYIDGRESRIMQMKQEFLEAKSTSQLPIYPIFQFIEQNQNSNIPDHSILINQLRQMLQKLNIIEDYIYDWSSNELLTTPQFKARTISFQSQKSKFASDKQELDIPTEGEIQFVNDQLYKFMK</sequence>
<dbReference type="GO" id="GO:0005524">
    <property type="term" value="F:ATP binding"/>
    <property type="evidence" value="ECO:0007669"/>
    <property type="project" value="InterPro"/>
</dbReference>
<dbReference type="Proteomes" id="UP000692954">
    <property type="component" value="Unassembled WGS sequence"/>
</dbReference>
<dbReference type="PANTHER" id="PTHR11909">
    <property type="entry name" value="CASEIN KINASE-RELATED"/>
    <property type="match status" value="1"/>
</dbReference>
<evidence type="ECO:0000259" key="3">
    <source>
        <dbReference type="PROSITE" id="PS50011"/>
    </source>
</evidence>
<dbReference type="SMART" id="SM00220">
    <property type="entry name" value="S_TKc"/>
    <property type="match status" value="1"/>
</dbReference>
<accession>A0A8S1N759</accession>
<keyword evidence="5" id="KW-1185">Reference proteome</keyword>
<dbReference type="OrthoDB" id="5979581at2759"/>
<dbReference type="EC" id="2.7.11.1" evidence="1"/>
<protein>
    <recommendedName>
        <fullName evidence="2">Casein kinase I</fullName>
        <ecNumber evidence="1">2.7.11.1</ecNumber>
    </recommendedName>
</protein>
<dbReference type="InterPro" id="IPR000719">
    <property type="entry name" value="Prot_kinase_dom"/>
</dbReference>
<dbReference type="Pfam" id="PF00069">
    <property type="entry name" value="Pkinase"/>
    <property type="match status" value="1"/>
</dbReference>
<proteinExistence type="predicted"/>
<reference evidence="4" key="1">
    <citation type="submission" date="2021-01" db="EMBL/GenBank/DDBJ databases">
        <authorList>
            <consortium name="Genoscope - CEA"/>
            <person name="William W."/>
        </authorList>
    </citation>
    <scope>NUCLEOTIDE SEQUENCE</scope>
</reference>
<name>A0A8S1N759_9CILI</name>
<evidence type="ECO:0000256" key="1">
    <source>
        <dbReference type="ARBA" id="ARBA00012513"/>
    </source>
</evidence>
<evidence type="ECO:0000256" key="2">
    <source>
        <dbReference type="ARBA" id="ARBA00023860"/>
    </source>
</evidence>
<dbReference type="GO" id="GO:0004674">
    <property type="term" value="F:protein serine/threonine kinase activity"/>
    <property type="evidence" value="ECO:0007669"/>
    <property type="project" value="UniProtKB-EC"/>
</dbReference>
<dbReference type="InterPro" id="IPR008271">
    <property type="entry name" value="Ser/Thr_kinase_AS"/>
</dbReference>
<evidence type="ECO:0000313" key="5">
    <source>
        <dbReference type="Proteomes" id="UP000692954"/>
    </source>
</evidence>
<dbReference type="FunFam" id="1.10.510.10:FF:001631">
    <property type="entry name" value="Uncharacterized protein"/>
    <property type="match status" value="1"/>
</dbReference>
<comment type="caution">
    <text evidence="4">The sequence shown here is derived from an EMBL/GenBank/DDBJ whole genome shotgun (WGS) entry which is preliminary data.</text>
</comment>
<evidence type="ECO:0000313" key="4">
    <source>
        <dbReference type="EMBL" id="CAD8082914.1"/>
    </source>
</evidence>
<dbReference type="PROSITE" id="PS00108">
    <property type="entry name" value="PROTEIN_KINASE_ST"/>
    <property type="match status" value="1"/>
</dbReference>
<feature type="domain" description="Protein kinase" evidence="3">
    <location>
        <begin position="36"/>
        <end position="347"/>
    </location>
</feature>